<gene>
    <name evidence="13" type="ORF">SH1V18_41740</name>
</gene>
<comment type="catalytic activity">
    <reaction evidence="7">
        <text>L-threonyl-[protein] + ATP = O-phospho-L-threonyl-[protein] + ADP + H(+)</text>
        <dbReference type="Rhea" id="RHEA:46608"/>
        <dbReference type="Rhea" id="RHEA-COMP:11060"/>
        <dbReference type="Rhea" id="RHEA-COMP:11605"/>
        <dbReference type="ChEBI" id="CHEBI:15378"/>
        <dbReference type="ChEBI" id="CHEBI:30013"/>
        <dbReference type="ChEBI" id="CHEBI:30616"/>
        <dbReference type="ChEBI" id="CHEBI:61977"/>
        <dbReference type="ChEBI" id="CHEBI:456216"/>
        <dbReference type="EC" id="2.7.11.1"/>
    </reaction>
</comment>
<dbReference type="FunFam" id="1.10.510.10:FF:000021">
    <property type="entry name" value="Serine/threonine protein kinase"/>
    <property type="match status" value="1"/>
</dbReference>
<dbReference type="CDD" id="cd06577">
    <property type="entry name" value="PASTA_pknB"/>
    <property type="match status" value="3"/>
</dbReference>
<sequence>MLQPGVVLSGRYEIIEKIGSGGMSIVYKAKCNKLERFVAIKVLRDEFCSDEEFVRRFKVEAQSAASLSHHNIVNIYDVGNDKNIYYIVMELLEGITLKEYIKSNAPLSDAETIKISASIASALEHAHENHIIHRDIKPQNIILTKDGIAKVADFGIARVTTDKTIVAPTNASGSVHYISPEQARGGFCDEKSDLYSLGITMYEMATGTLPYQAESPVSVALLHINEDLPSPREKNPDISKCLESIIIKATLKKMEFRYSSANELMDDLKKANISPDEDFVDIKIVDDSPTLFMSDNDMKKIWDDKDIKKKNNPSKKTPKIEKIVVFMGVVSAIILVSIISFFAINGIKNKLKPKEVLIPKVEGKTVEEAKEILEPDGIDVNIIETAYNDTYEVDEIIKQEPEENTLLQEGEVVEVTVSKGVQTFKVPEVLNIDFTTAQSRIISNNLTPKMEKQYHDSIPLGVVISQYPVADTDLPKGGIVTIVVSEGKKEKKTIVPNLRKDTEQEARNKLTNSNLKIGSVSRINHDTIPEGQVINQNVEPGEEVAENYIVDFVVSLGKKISFSQHTEIINDMLDVNQTEGQVKVVLVNQEKENVVFNKTVKSEEFPMSIIVSGEGEASIKVYLNDVFQYESPFVFKKEGAN</sequence>
<feature type="transmembrane region" description="Helical" evidence="10">
    <location>
        <begin position="323"/>
        <end position="344"/>
    </location>
</feature>
<comment type="caution">
    <text evidence="13">The sequence shown here is derived from an EMBL/GenBank/DDBJ whole genome shotgun (WGS) entry which is preliminary data.</text>
</comment>
<dbReference type="Gene3D" id="3.30.200.20">
    <property type="entry name" value="Phosphorylase Kinase, domain 1"/>
    <property type="match status" value="1"/>
</dbReference>
<feature type="domain" description="PASTA" evidence="12">
    <location>
        <begin position="352"/>
        <end position="419"/>
    </location>
</feature>
<dbReference type="InterPro" id="IPR011009">
    <property type="entry name" value="Kinase-like_dom_sf"/>
</dbReference>
<dbReference type="SMART" id="SM00220">
    <property type="entry name" value="S_TKc"/>
    <property type="match status" value="1"/>
</dbReference>
<evidence type="ECO:0000256" key="10">
    <source>
        <dbReference type="SAM" id="Phobius"/>
    </source>
</evidence>
<keyword evidence="10" id="KW-0812">Transmembrane</keyword>
<evidence type="ECO:0000259" key="12">
    <source>
        <dbReference type="PROSITE" id="PS51178"/>
    </source>
</evidence>
<feature type="domain" description="PASTA" evidence="12">
    <location>
        <begin position="420"/>
        <end position="486"/>
    </location>
</feature>
<feature type="domain" description="Protein kinase" evidence="11">
    <location>
        <begin position="12"/>
        <end position="280"/>
    </location>
</feature>
<evidence type="ECO:0000256" key="9">
    <source>
        <dbReference type="PROSITE-ProRule" id="PRU10141"/>
    </source>
</evidence>
<evidence type="ECO:0000256" key="3">
    <source>
        <dbReference type="ARBA" id="ARBA00022679"/>
    </source>
</evidence>
<feature type="binding site" evidence="9">
    <location>
        <position position="41"/>
    </location>
    <ligand>
        <name>ATP</name>
        <dbReference type="ChEBI" id="CHEBI:30616"/>
    </ligand>
</feature>
<evidence type="ECO:0000256" key="6">
    <source>
        <dbReference type="ARBA" id="ARBA00022840"/>
    </source>
</evidence>
<dbReference type="AlphaFoldDB" id="A0A9W5YEP5"/>
<protein>
    <recommendedName>
        <fullName evidence="1">non-specific serine/threonine protein kinase</fullName>
        <ecNumber evidence="1">2.7.11.1</ecNumber>
    </recommendedName>
</protein>
<dbReference type="InterPro" id="IPR017441">
    <property type="entry name" value="Protein_kinase_ATP_BS"/>
</dbReference>
<dbReference type="SUPFAM" id="SSF56112">
    <property type="entry name" value="Protein kinase-like (PK-like)"/>
    <property type="match status" value="1"/>
</dbReference>
<keyword evidence="5 13" id="KW-0418">Kinase</keyword>
<dbReference type="PANTHER" id="PTHR43289">
    <property type="entry name" value="MITOGEN-ACTIVATED PROTEIN KINASE KINASE KINASE 20-RELATED"/>
    <property type="match status" value="1"/>
</dbReference>
<keyword evidence="4 9" id="KW-0547">Nucleotide-binding</keyword>
<dbReference type="NCBIfam" id="NF033483">
    <property type="entry name" value="PknB_PASTA_kin"/>
    <property type="match status" value="1"/>
</dbReference>
<dbReference type="Gene3D" id="3.30.10.20">
    <property type="match status" value="3"/>
</dbReference>
<dbReference type="GO" id="GO:0004674">
    <property type="term" value="F:protein serine/threonine kinase activity"/>
    <property type="evidence" value="ECO:0007669"/>
    <property type="project" value="UniProtKB-KW"/>
</dbReference>
<proteinExistence type="predicted"/>
<dbReference type="InterPro" id="IPR005543">
    <property type="entry name" value="PASTA_dom"/>
</dbReference>
<keyword evidence="10" id="KW-0472">Membrane</keyword>
<dbReference type="PANTHER" id="PTHR43289:SF34">
    <property type="entry name" value="SERINE_THREONINE-PROTEIN KINASE YBDM-RELATED"/>
    <property type="match status" value="1"/>
</dbReference>
<dbReference type="PROSITE" id="PS00108">
    <property type="entry name" value="PROTEIN_KINASE_ST"/>
    <property type="match status" value="1"/>
</dbReference>
<dbReference type="Pfam" id="PF03793">
    <property type="entry name" value="PASTA"/>
    <property type="match status" value="3"/>
</dbReference>
<evidence type="ECO:0000313" key="14">
    <source>
        <dbReference type="Proteomes" id="UP001144256"/>
    </source>
</evidence>
<keyword evidence="14" id="KW-1185">Reference proteome</keyword>
<dbReference type="FunFam" id="3.30.200.20:FF:000035">
    <property type="entry name" value="Serine/threonine protein kinase Stk1"/>
    <property type="match status" value="1"/>
</dbReference>
<dbReference type="GO" id="GO:0005524">
    <property type="term" value="F:ATP binding"/>
    <property type="evidence" value="ECO:0007669"/>
    <property type="project" value="UniProtKB-UniRule"/>
</dbReference>
<keyword evidence="6 9" id="KW-0067">ATP-binding</keyword>
<dbReference type="RefSeq" id="WP_281818964.1">
    <property type="nucleotide sequence ID" value="NZ_BRLB01000020.1"/>
</dbReference>
<dbReference type="SMART" id="SM00740">
    <property type="entry name" value="PASTA"/>
    <property type="match status" value="3"/>
</dbReference>
<name>A0A9W5YEP5_9FIRM</name>
<dbReference type="CDD" id="cd14014">
    <property type="entry name" value="STKc_PknB_like"/>
    <property type="match status" value="1"/>
</dbReference>
<keyword evidence="2 13" id="KW-0723">Serine/threonine-protein kinase</keyword>
<evidence type="ECO:0000313" key="13">
    <source>
        <dbReference type="EMBL" id="GKX31694.1"/>
    </source>
</evidence>
<dbReference type="InterPro" id="IPR008271">
    <property type="entry name" value="Ser/Thr_kinase_AS"/>
</dbReference>
<evidence type="ECO:0000256" key="5">
    <source>
        <dbReference type="ARBA" id="ARBA00022777"/>
    </source>
</evidence>
<evidence type="ECO:0000256" key="2">
    <source>
        <dbReference type="ARBA" id="ARBA00022527"/>
    </source>
</evidence>
<dbReference type="PROSITE" id="PS50011">
    <property type="entry name" value="PROTEIN_KINASE_DOM"/>
    <property type="match status" value="1"/>
</dbReference>
<keyword evidence="3" id="KW-0808">Transferase</keyword>
<dbReference type="Proteomes" id="UP001144256">
    <property type="component" value="Unassembled WGS sequence"/>
</dbReference>
<organism evidence="13 14">
    <name type="scientific">Vallitalea longa</name>
    <dbReference type="NCBI Taxonomy" id="2936439"/>
    <lineage>
        <taxon>Bacteria</taxon>
        <taxon>Bacillati</taxon>
        <taxon>Bacillota</taxon>
        <taxon>Clostridia</taxon>
        <taxon>Lachnospirales</taxon>
        <taxon>Vallitaleaceae</taxon>
        <taxon>Vallitalea</taxon>
    </lineage>
</organism>
<evidence type="ECO:0000259" key="11">
    <source>
        <dbReference type="PROSITE" id="PS50011"/>
    </source>
</evidence>
<keyword evidence="10" id="KW-1133">Transmembrane helix</keyword>
<dbReference type="Pfam" id="PF00069">
    <property type="entry name" value="Pkinase"/>
    <property type="match status" value="1"/>
</dbReference>
<dbReference type="EC" id="2.7.11.1" evidence="1"/>
<dbReference type="EMBL" id="BRLB01000020">
    <property type="protein sequence ID" value="GKX31694.1"/>
    <property type="molecule type" value="Genomic_DNA"/>
</dbReference>
<dbReference type="PROSITE" id="PS51178">
    <property type="entry name" value="PASTA"/>
    <property type="match status" value="3"/>
</dbReference>
<reference evidence="13" key="1">
    <citation type="submission" date="2022-06" db="EMBL/GenBank/DDBJ databases">
        <title>Vallitalea longa sp. nov., an anaerobic bacterium isolated from marine sediment.</title>
        <authorList>
            <person name="Hirano S."/>
            <person name="Terahara T."/>
            <person name="Mori K."/>
            <person name="Hamada M."/>
            <person name="Matsumoto R."/>
            <person name="Kobayashi T."/>
        </authorList>
    </citation>
    <scope>NUCLEOTIDE SEQUENCE</scope>
    <source>
        <strain evidence="13">SH18-1</strain>
    </source>
</reference>
<dbReference type="InterPro" id="IPR000719">
    <property type="entry name" value="Prot_kinase_dom"/>
</dbReference>
<accession>A0A9W5YEP5</accession>
<feature type="domain" description="PASTA" evidence="12">
    <location>
        <begin position="489"/>
        <end position="556"/>
    </location>
</feature>
<evidence type="ECO:0000256" key="1">
    <source>
        <dbReference type="ARBA" id="ARBA00012513"/>
    </source>
</evidence>
<evidence type="ECO:0000256" key="7">
    <source>
        <dbReference type="ARBA" id="ARBA00047899"/>
    </source>
</evidence>
<dbReference type="PROSITE" id="PS00107">
    <property type="entry name" value="PROTEIN_KINASE_ATP"/>
    <property type="match status" value="1"/>
</dbReference>
<evidence type="ECO:0000256" key="8">
    <source>
        <dbReference type="ARBA" id="ARBA00048679"/>
    </source>
</evidence>
<dbReference type="Gene3D" id="1.10.510.10">
    <property type="entry name" value="Transferase(Phosphotransferase) domain 1"/>
    <property type="match status" value="1"/>
</dbReference>
<evidence type="ECO:0000256" key="4">
    <source>
        <dbReference type="ARBA" id="ARBA00022741"/>
    </source>
</evidence>
<comment type="catalytic activity">
    <reaction evidence="8">
        <text>L-seryl-[protein] + ATP = O-phospho-L-seryl-[protein] + ADP + H(+)</text>
        <dbReference type="Rhea" id="RHEA:17989"/>
        <dbReference type="Rhea" id="RHEA-COMP:9863"/>
        <dbReference type="Rhea" id="RHEA-COMP:11604"/>
        <dbReference type="ChEBI" id="CHEBI:15378"/>
        <dbReference type="ChEBI" id="CHEBI:29999"/>
        <dbReference type="ChEBI" id="CHEBI:30616"/>
        <dbReference type="ChEBI" id="CHEBI:83421"/>
        <dbReference type="ChEBI" id="CHEBI:456216"/>
        <dbReference type="EC" id="2.7.11.1"/>
    </reaction>
</comment>